<feature type="binding site" evidence="4">
    <location>
        <begin position="3"/>
        <end position="7"/>
    </location>
    <ligand>
        <name>ATP</name>
        <dbReference type="ChEBI" id="CHEBI:30616"/>
    </ligand>
</feature>
<dbReference type="InterPro" id="IPR024185">
    <property type="entry name" value="FTHF_cligase-like_sf"/>
</dbReference>
<keyword evidence="6" id="KW-0436">Ligase</keyword>
<dbReference type="GO" id="GO:0009396">
    <property type="term" value="P:folic acid-containing compound biosynthetic process"/>
    <property type="evidence" value="ECO:0007669"/>
    <property type="project" value="TreeGrafter"/>
</dbReference>
<evidence type="ECO:0000313" key="6">
    <source>
        <dbReference type="EMBL" id="MEC1180076.1"/>
    </source>
</evidence>
<feature type="binding site" evidence="4">
    <location>
        <position position="49"/>
    </location>
    <ligand>
        <name>substrate</name>
    </ligand>
</feature>
<dbReference type="SUPFAM" id="SSF100950">
    <property type="entry name" value="NagB/RpiA/CoA transferase-like"/>
    <property type="match status" value="1"/>
</dbReference>
<dbReference type="InterPro" id="IPR037171">
    <property type="entry name" value="NagB/RpiA_transferase-like"/>
</dbReference>
<comment type="cofactor">
    <cofactor evidence="5">
        <name>Mg(2+)</name>
        <dbReference type="ChEBI" id="CHEBI:18420"/>
    </cofactor>
</comment>
<protein>
    <recommendedName>
        <fullName evidence="5">5-formyltetrahydrofolate cyclo-ligase</fullName>
        <ecNumber evidence="5">6.3.3.2</ecNumber>
    </recommendedName>
</protein>
<dbReference type="RefSeq" id="WP_326124591.1">
    <property type="nucleotide sequence ID" value="NZ_JARSFG010000020.1"/>
</dbReference>
<gene>
    <name evidence="6" type="ORF">P9B03_16360</name>
</gene>
<dbReference type="PIRSF" id="PIRSF006806">
    <property type="entry name" value="FTHF_cligase"/>
    <property type="match status" value="1"/>
</dbReference>
<dbReference type="NCBIfam" id="TIGR02727">
    <property type="entry name" value="MTHFS_bact"/>
    <property type="match status" value="1"/>
</dbReference>
<dbReference type="GO" id="GO:0030272">
    <property type="term" value="F:5-formyltetrahydrofolate cyclo-ligase activity"/>
    <property type="evidence" value="ECO:0007669"/>
    <property type="project" value="UniProtKB-EC"/>
</dbReference>
<evidence type="ECO:0000256" key="5">
    <source>
        <dbReference type="RuleBase" id="RU361279"/>
    </source>
</evidence>
<dbReference type="EMBL" id="JARSFG010000020">
    <property type="protein sequence ID" value="MEC1180076.1"/>
    <property type="molecule type" value="Genomic_DNA"/>
</dbReference>
<keyword evidence="5" id="KW-0479">Metal-binding</keyword>
<evidence type="ECO:0000256" key="4">
    <source>
        <dbReference type="PIRSR" id="PIRSR006806-1"/>
    </source>
</evidence>
<evidence type="ECO:0000256" key="2">
    <source>
        <dbReference type="ARBA" id="ARBA00022741"/>
    </source>
</evidence>
<sequence length="195" mass="22082">MDKKTIRQAVRAQLEAISYADYRTRSLAIGKQLMQQPSIQEGKTIAVTISSKPEVDTIAIIEALWQQGKTVVVPKCHPKTREMTFYAIEGFYQLETVYMDLREPMPAMTELVERETIDTIIVPGIVFDKKGYRIGYGGGYYDRYLPDFRGTLLALAFSEQLAEQVPFESHDIPVHIILTETGYIDCVANRGGQVR</sequence>
<name>A0AAW9NXB1_9BACL</name>
<dbReference type="Proteomes" id="UP001344888">
    <property type="component" value="Unassembled WGS sequence"/>
</dbReference>
<proteinExistence type="inferred from homology"/>
<dbReference type="InterPro" id="IPR002698">
    <property type="entry name" value="FTHF_cligase"/>
</dbReference>
<feature type="binding site" evidence="4">
    <location>
        <position position="54"/>
    </location>
    <ligand>
        <name>substrate</name>
    </ligand>
</feature>
<dbReference type="GO" id="GO:0035999">
    <property type="term" value="P:tetrahydrofolate interconversion"/>
    <property type="evidence" value="ECO:0007669"/>
    <property type="project" value="TreeGrafter"/>
</dbReference>
<comment type="catalytic activity">
    <reaction evidence="5">
        <text>(6S)-5-formyl-5,6,7,8-tetrahydrofolate + ATP = (6R)-5,10-methenyltetrahydrofolate + ADP + phosphate</text>
        <dbReference type="Rhea" id="RHEA:10488"/>
        <dbReference type="ChEBI" id="CHEBI:30616"/>
        <dbReference type="ChEBI" id="CHEBI:43474"/>
        <dbReference type="ChEBI" id="CHEBI:57455"/>
        <dbReference type="ChEBI" id="CHEBI:57457"/>
        <dbReference type="ChEBI" id="CHEBI:456216"/>
        <dbReference type="EC" id="6.3.3.2"/>
    </reaction>
</comment>
<feature type="binding site" evidence="4">
    <location>
        <begin position="133"/>
        <end position="141"/>
    </location>
    <ligand>
        <name>ATP</name>
        <dbReference type="ChEBI" id="CHEBI:30616"/>
    </ligand>
</feature>
<accession>A0AAW9NXB1</accession>
<dbReference type="PANTHER" id="PTHR23407">
    <property type="entry name" value="ATPASE INHIBITOR/5-FORMYLTETRAHYDROFOLATE CYCLO-LIGASE"/>
    <property type="match status" value="1"/>
</dbReference>
<evidence type="ECO:0000256" key="3">
    <source>
        <dbReference type="ARBA" id="ARBA00022840"/>
    </source>
</evidence>
<dbReference type="AlphaFoldDB" id="A0AAW9NXB1"/>
<evidence type="ECO:0000313" key="7">
    <source>
        <dbReference type="Proteomes" id="UP001344888"/>
    </source>
</evidence>
<keyword evidence="2 4" id="KW-0547">Nucleotide-binding</keyword>
<dbReference type="GO" id="GO:0046872">
    <property type="term" value="F:metal ion binding"/>
    <property type="evidence" value="ECO:0007669"/>
    <property type="project" value="UniProtKB-KW"/>
</dbReference>
<dbReference type="Gene3D" id="3.40.50.10420">
    <property type="entry name" value="NagB/RpiA/CoA transferase-like"/>
    <property type="match status" value="1"/>
</dbReference>
<dbReference type="GO" id="GO:0005524">
    <property type="term" value="F:ATP binding"/>
    <property type="evidence" value="ECO:0007669"/>
    <property type="project" value="UniProtKB-KW"/>
</dbReference>
<dbReference type="Pfam" id="PF01812">
    <property type="entry name" value="5-FTHF_cyc-lig"/>
    <property type="match status" value="1"/>
</dbReference>
<comment type="caution">
    <text evidence="6">The sequence shown here is derived from an EMBL/GenBank/DDBJ whole genome shotgun (WGS) entry which is preliminary data.</text>
</comment>
<comment type="similarity">
    <text evidence="1 5">Belongs to the 5-formyltetrahydrofolate cyclo-ligase family.</text>
</comment>
<dbReference type="EC" id="6.3.3.2" evidence="5"/>
<keyword evidence="5" id="KW-0460">Magnesium</keyword>
<organism evidence="6 7">
    <name type="scientific">Metasolibacillus meyeri</name>
    <dbReference type="NCBI Taxonomy" id="1071052"/>
    <lineage>
        <taxon>Bacteria</taxon>
        <taxon>Bacillati</taxon>
        <taxon>Bacillota</taxon>
        <taxon>Bacilli</taxon>
        <taxon>Bacillales</taxon>
        <taxon>Caryophanaceae</taxon>
        <taxon>Metasolibacillus</taxon>
    </lineage>
</organism>
<keyword evidence="7" id="KW-1185">Reference proteome</keyword>
<dbReference type="PANTHER" id="PTHR23407:SF1">
    <property type="entry name" value="5-FORMYLTETRAHYDROFOLATE CYCLO-LIGASE"/>
    <property type="match status" value="1"/>
</dbReference>
<reference evidence="6 7" key="1">
    <citation type="submission" date="2023-03" db="EMBL/GenBank/DDBJ databases">
        <title>Bacillus Genome Sequencing.</title>
        <authorList>
            <person name="Dunlap C."/>
        </authorList>
    </citation>
    <scope>NUCLEOTIDE SEQUENCE [LARGE SCALE GENOMIC DNA]</scope>
    <source>
        <strain evidence="6 7">B-59205</strain>
    </source>
</reference>
<evidence type="ECO:0000256" key="1">
    <source>
        <dbReference type="ARBA" id="ARBA00010638"/>
    </source>
</evidence>
<keyword evidence="3 4" id="KW-0067">ATP-binding</keyword>